<gene>
    <name evidence="1" type="ORF">NC998_00595</name>
</gene>
<evidence type="ECO:0000313" key="2">
    <source>
        <dbReference type="Proteomes" id="UP001464891"/>
    </source>
</evidence>
<organism evidence="1 2">
    <name type="scientific">Trichocoleus desertorum GB2-A4</name>
    <dbReference type="NCBI Taxonomy" id="2933944"/>
    <lineage>
        <taxon>Bacteria</taxon>
        <taxon>Bacillati</taxon>
        <taxon>Cyanobacteriota</taxon>
        <taxon>Cyanophyceae</taxon>
        <taxon>Leptolyngbyales</taxon>
        <taxon>Trichocoleusaceae</taxon>
        <taxon>Trichocoleus</taxon>
    </lineage>
</organism>
<keyword evidence="2" id="KW-1185">Reference proteome</keyword>
<comment type="caution">
    <text evidence="1">The sequence shown here is derived from an EMBL/GenBank/DDBJ whole genome shotgun (WGS) entry which is preliminary data.</text>
</comment>
<reference evidence="1 2" key="1">
    <citation type="submission" date="2022-04" db="EMBL/GenBank/DDBJ databases">
        <title>Positive selection, recombination, and allopatry shape intraspecific diversity of widespread and dominant cyanobacteria.</title>
        <authorList>
            <person name="Wei J."/>
            <person name="Shu W."/>
            <person name="Hu C."/>
        </authorList>
    </citation>
    <scope>NUCLEOTIDE SEQUENCE [LARGE SCALE GENOMIC DNA]</scope>
    <source>
        <strain evidence="1 2">GB2-A4</strain>
    </source>
</reference>
<proteinExistence type="predicted"/>
<dbReference type="RefSeq" id="WP_190431139.1">
    <property type="nucleotide sequence ID" value="NZ_JAMPKM010000001.1"/>
</dbReference>
<name>A0ABV0J1D1_9CYAN</name>
<dbReference type="EMBL" id="JAMPKM010000001">
    <property type="protein sequence ID" value="MEP0815589.1"/>
    <property type="molecule type" value="Genomic_DNA"/>
</dbReference>
<accession>A0ABV0J1D1</accession>
<protein>
    <submittedName>
        <fullName evidence="1">Uncharacterized protein</fullName>
    </submittedName>
</protein>
<evidence type="ECO:0000313" key="1">
    <source>
        <dbReference type="EMBL" id="MEP0815589.1"/>
    </source>
</evidence>
<sequence>MNTQPDDQPHSGSTDTAIAQQFSQAAARYQRFSSSFSRTLNPLFSFCDWQLVPLERGVELIISCTSSNVRSQVINSLLPISTRLQSLFGCSKIRVLGGSYPFETSTDEVIRHHRYWKRYDNR</sequence>
<dbReference type="Proteomes" id="UP001464891">
    <property type="component" value="Unassembled WGS sequence"/>
</dbReference>